<dbReference type="OrthoDB" id="20729at2759"/>
<dbReference type="GO" id="GO:0005643">
    <property type="term" value="C:nuclear pore"/>
    <property type="evidence" value="ECO:0007669"/>
    <property type="project" value="UniProtKB-SubCell"/>
</dbReference>
<reference evidence="11 12" key="1">
    <citation type="submission" date="2020-02" db="EMBL/GenBank/DDBJ databases">
        <title>Bird 10,000 Genomes (B10K) Project - Family phase.</title>
        <authorList>
            <person name="Zhang G."/>
        </authorList>
    </citation>
    <scope>NUCLEOTIDE SEQUENCE [LARGE SCALE GENOMIC DNA]</scope>
    <source>
        <strain evidence="11">B10K-DU-001-40</strain>
        <tissue evidence="11">Muscle</tissue>
    </source>
</reference>
<dbReference type="InterPro" id="IPR051767">
    <property type="entry name" value="Nucleoporin_NUP42"/>
</dbReference>
<feature type="domain" description="C3H1-type" evidence="10">
    <location>
        <begin position="1"/>
        <end position="25"/>
    </location>
</feature>
<keyword evidence="3" id="KW-0906">Nuclear pore complex</keyword>
<keyword evidence="4" id="KW-0539">Nucleus</keyword>
<gene>
    <name evidence="11" type="primary">Nupl2</name>
    <name evidence="11" type="ORF">PODSTR_R13913</name>
</gene>
<dbReference type="PANTHER" id="PTHR46527:SF1">
    <property type="entry name" value="NUCLEOPORIN NUP42"/>
    <property type="match status" value="1"/>
</dbReference>
<keyword evidence="3" id="KW-0653">Protein transport</keyword>
<organism evidence="11 12">
    <name type="scientific">Podargus strigoides</name>
    <name type="common">Tawny frogmouth</name>
    <name type="synonym">Caprimulgus strigoides</name>
    <dbReference type="NCBI Taxonomy" id="8905"/>
    <lineage>
        <taxon>Eukaryota</taxon>
        <taxon>Metazoa</taxon>
        <taxon>Chordata</taxon>
        <taxon>Craniata</taxon>
        <taxon>Vertebrata</taxon>
        <taxon>Euteleostomi</taxon>
        <taxon>Archelosauria</taxon>
        <taxon>Archosauria</taxon>
        <taxon>Dinosauria</taxon>
        <taxon>Saurischia</taxon>
        <taxon>Theropoda</taxon>
        <taxon>Coelurosauria</taxon>
        <taxon>Aves</taxon>
        <taxon>Neognathae</taxon>
        <taxon>Neoaves</taxon>
        <taxon>Strisores</taxon>
        <taxon>Caprimulgiformes</taxon>
        <taxon>Podargidae</taxon>
        <taxon>Podargus</taxon>
    </lineage>
</organism>
<dbReference type="EMBL" id="VZTK01001811">
    <property type="protein sequence ID" value="NXX10693.1"/>
    <property type="molecule type" value="Genomic_DNA"/>
</dbReference>
<keyword evidence="12" id="KW-1185">Reference proteome</keyword>
<evidence type="ECO:0000259" key="10">
    <source>
        <dbReference type="PROSITE" id="PS50103"/>
    </source>
</evidence>
<dbReference type="SMART" id="SM00356">
    <property type="entry name" value="ZnF_C3H1"/>
    <property type="match status" value="1"/>
</dbReference>
<proteinExistence type="predicted"/>
<name>A0A7L4GEH2_PODST</name>
<feature type="zinc finger region" description="C3H1-type" evidence="8">
    <location>
        <begin position="1"/>
        <end position="25"/>
    </location>
</feature>
<comment type="caution">
    <text evidence="11">The sequence shown here is derived from an EMBL/GenBank/DDBJ whole genome shotgun (WGS) entry which is preliminary data.</text>
</comment>
<protein>
    <recommendedName>
        <fullName evidence="6">Nucleoporin NUP42</fullName>
    </recommendedName>
    <alternativeName>
        <fullName evidence="7">Nucleoporin-like protein 2</fullName>
    </alternativeName>
</protein>
<evidence type="ECO:0000256" key="7">
    <source>
        <dbReference type="ARBA" id="ARBA00042384"/>
    </source>
</evidence>
<keyword evidence="3" id="KW-0811">Translocation</keyword>
<evidence type="ECO:0000256" key="8">
    <source>
        <dbReference type="PROSITE-ProRule" id="PRU00723"/>
    </source>
</evidence>
<evidence type="ECO:0000256" key="2">
    <source>
        <dbReference type="ARBA" id="ARBA00004567"/>
    </source>
</evidence>
<evidence type="ECO:0000256" key="1">
    <source>
        <dbReference type="ARBA" id="ARBA00004335"/>
    </source>
</evidence>
<keyword evidence="8" id="KW-0862">Zinc</keyword>
<feature type="region of interest" description="Disordered" evidence="9">
    <location>
        <begin position="267"/>
        <end position="288"/>
    </location>
</feature>
<keyword evidence="3" id="KW-0813">Transport</keyword>
<accession>A0A7L4GEH2</accession>
<keyword evidence="3" id="KW-0509">mRNA transport</keyword>
<dbReference type="InterPro" id="IPR000571">
    <property type="entry name" value="Znf_CCCH"/>
</dbReference>
<feature type="non-terminal residue" evidence="11">
    <location>
        <position position="421"/>
    </location>
</feature>
<keyword evidence="8" id="KW-0479">Metal-binding</keyword>
<evidence type="ECO:0000256" key="3">
    <source>
        <dbReference type="ARBA" id="ARBA00023132"/>
    </source>
</evidence>
<evidence type="ECO:0000313" key="11">
    <source>
        <dbReference type="EMBL" id="NXX10693.1"/>
    </source>
</evidence>
<evidence type="ECO:0000256" key="5">
    <source>
        <dbReference type="ARBA" id="ARBA00037262"/>
    </source>
</evidence>
<keyword evidence="8" id="KW-0863">Zinc-finger</keyword>
<dbReference type="AlphaFoldDB" id="A0A7L4GEH2"/>
<dbReference type="GO" id="GO:0008270">
    <property type="term" value="F:zinc ion binding"/>
    <property type="evidence" value="ECO:0007669"/>
    <property type="project" value="UniProtKB-KW"/>
</dbReference>
<feature type="non-terminal residue" evidence="11">
    <location>
        <position position="1"/>
    </location>
</feature>
<sequence length="421" mass="44473">MAICQFFLQGRCRFGERCWNEHPRGGGRSAASPLSHQGGRGGGWGTGNQKYTNVIQPSTFKSNTWGGSRDHGRGFFDSSDFGLSGSSSRKADSSQNRFSALLNSQNVADGCKDEEERLIECVVKDMEIWASSGQWRFSSYCPMKEKPNVSGFRDFSPEELHLEFYNCRANNTIQNYVNSVQQLVEQWKNRLLQLKALNASTKAALLSELKNTVTQPLPAFGFGGQQTSSLGLSSFPVNSSSNSASSFSFKTSSSLVHASSGNSPAFGSASAGCNPPASGMSSPSIPSSVGFGSPAAPSAASFSFKTFETTSGFGSSGFLGTGNYSAVNSSSTTLLTGFGASNAAVAASPSPSGSTLFGQTASASGHHVTSVSSAVTNNATSEKLYTPKSELTAEELEQFEAKRYTLGKIPLKPPPLELVDI</sequence>
<comment type="function">
    <text evidence="5">Required for the export of mRNAs containing poly(A) tails from the nucleus into the cytoplasm.</text>
</comment>
<feature type="region of interest" description="Disordered" evidence="9">
    <location>
        <begin position="25"/>
        <end position="48"/>
    </location>
</feature>
<dbReference type="PANTHER" id="PTHR46527">
    <property type="entry name" value="NUCLEOPORIN-LIKE PROTEIN 2"/>
    <property type="match status" value="1"/>
</dbReference>
<evidence type="ECO:0000256" key="6">
    <source>
        <dbReference type="ARBA" id="ARBA00039886"/>
    </source>
</evidence>
<evidence type="ECO:0000313" key="12">
    <source>
        <dbReference type="Proteomes" id="UP000584326"/>
    </source>
</evidence>
<evidence type="ECO:0000256" key="9">
    <source>
        <dbReference type="SAM" id="MobiDB-lite"/>
    </source>
</evidence>
<dbReference type="PROSITE" id="PS50103">
    <property type="entry name" value="ZF_C3H1"/>
    <property type="match status" value="1"/>
</dbReference>
<dbReference type="GO" id="GO:0031965">
    <property type="term" value="C:nuclear membrane"/>
    <property type="evidence" value="ECO:0007669"/>
    <property type="project" value="UniProtKB-SubCell"/>
</dbReference>
<dbReference type="Proteomes" id="UP000584326">
    <property type="component" value="Unassembled WGS sequence"/>
</dbReference>
<comment type="subcellular location">
    <subcellularLocation>
        <location evidence="1">Nucleus membrane</location>
        <topology evidence="1">Peripheral membrane protein</topology>
        <orientation evidence="1">Cytoplasmic side</orientation>
    </subcellularLocation>
    <subcellularLocation>
        <location evidence="2">Nucleus</location>
        <location evidence="2">Nuclear pore complex</location>
    </subcellularLocation>
</comment>
<feature type="compositionally biased region" description="Low complexity" evidence="9">
    <location>
        <begin position="275"/>
        <end position="288"/>
    </location>
</feature>
<evidence type="ECO:0000256" key="4">
    <source>
        <dbReference type="ARBA" id="ARBA00023242"/>
    </source>
</evidence>